<accession>A0A1A2RX80</accession>
<dbReference type="InterPro" id="IPR032710">
    <property type="entry name" value="NTF2-like_dom_sf"/>
</dbReference>
<organism evidence="1 2">
    <name type="scientific">Mycobacterium colombiense</name>
    <dbReference type="NCBI Taxonomy" id="339268"/>
    <lineage>
        <taxon>Bacteria</taxon>
        <taxon>Bacillati</taxon>
        <taxon>Actinomycetota</taxon>
        <taxon>Actinomycetes</taxon>
        <taxon>Mycobacteriales</taxon>
        <taxon>Mycobacteriaceae</taxon>
        <taxon>Mycobacterium</taxon>
        <taxon>Mycobacterium avium complex (MAC)</taxon>
    </lineage>
</organism>
<gene>
    <name evidence="1" type="ORF">A5685_08195</name>
</gene>
<sequence length="171" mass="19174">MEKLTPEQMEEVLIVHETAEFDNDLDAVMATLVANPVYELPSIGWHIEGTEGVRELYRRWLNGTETRNVWAEKRVQAFSTDENALIRDAYVYYDGDDGQRVTGRYSTAISFAGNLISGERMFMEAPFAKIMYDILGADFASVPGVSKLEDVSPPPVERLDRAAAHAANPHH</sequence>
<dbReference type="SUPFAM" id="SSF54427">
    <property type="entry name" value="NTF2-like"/>
    <property type="match status" value="1"/>
</dbReference>
<dbReference type="EMBL" id="LZJS01000128">
    <property type="protein sequence ID" value="OBH56360.1"/>
    <property type="molecule type" value="Genomic_DNA"/>
</dbReference>
<dbReference type="Gene3D" id="3.10.450.50">
    <property type="match status" value="1"/>
</dbReference>
<name>A0A1A2RX80_9MYCO</name>
<reference evidence="1 2" key="1">
    <citation type="submission" date="2016-06" db="EMBL/GenBank/DDBJ databases">
        <authorList>
            <person name="Kjaerup R.B."/>
            <person name="Dalgaard T.S."/>
            <person name="Juul-Madsen H.R."/>
        </authorList>
    </citation>
    <scope>NUCLEOTIDE SEQUENCE [LARGE SCALE GENOMIC DNA]</scope>
    <source>
        <strain evidence="1 2">E2464</strain>
    </source>
</reference>
<evidence type="ECO:0008006" key="3">
    <source>
        <dbReference type="Google" id="ProtNLM"/>
    </source>
</evidence>
<dbReference type="AlphaFoldDB" id="A0A1A2RX80"/>
<evidence type="ECO:0000313" key="2">
    <source>
        <dbReference type="Proteomes" id="UP000093861"/>
    </source>
</evidence>
<dbReference type="RefSeq" id="WP_064953179.1">
    <property type="nucleotide sequence ID" value="NZ_LZJS01000128.1"/>
</dbReference>
<dbReference type="Proteomes" id="UP000093861">
    <property type="component" value="Unassembled WGS sequence"/>
</dbReference>
<proteinExistence type="predicted"/>
<protein>
    <recommendedName>
        <fullName evidence="3">Nuclear transport factor 2 family protein</fullName>
    </recommendedName>
</protein>
<comment type="caution">
    <text evidence="1">The sequence shown here is derived from an EMBL/GenBank/DDBJ whole genome shotgun (WGS) entry which is preliminary data.</text>
</comment>
<evidence type="ECO:0000313" key="1">
    <source>
        <dbReference type="EMBL" id="OBH56360.1"/>
    </source>
</evidence>